<gene>
    <name evidence="2" type="ORF">WUBG_15509</name>
</gene>
<accession>J9AHI1</accession>
<dbReference type="EMBL" id="ADBV01013789">
    <property type="protein sequence ID" value="EJW73585.1"/>
    <property type="molecule type" value="Genomic_DNA"/>
</dbReference>
<dbReference type="AlphaFoldDB" id="J9AHI1"/>
<name>J9AHI1_WUCBA</name>
<proteinExistence type="predicted"/>
<keyword evidence="1" id="KW-0472">Membrane</keyword>
<comment type="caution">
    <text evidence="2">The sequence shown here is derived from an EMBL/GenBank/DDBJ whole genome shotgun (WGS) entry which is preliminary data.</text>
</comment>
<dbReference type="Proteomes" id="UP000004810">
    <property type="component" value="Unassembled WGS sequence"/>
</dbReference>
<organism evidence="2 3">
    <name type="scientific">Wuchereria bancrofti</name>
    <dbReference type="NCBI Taxonomy" id="6293"/>
    <lineage>
        <taxon>Eukaryota</taxon>
        <taxon>Metazoa</taxon>
        <taxon>Ecdysozoa</taxon>
        <taxon>Nematoda</taxon>
        <taxon>Chromadorea</taxon>
        <taxon>Rhabditida</taxon>
        <taxon>Spirurina</taxon>
        <taxon>Spiruromorpha</taxon>
        <taxon>Filarioidea</taxon>
        <taxon>Onchocercidae</taxon>
        <taxon>Wuchereria</taxon>
    </lineage>
</organism>
<evidence type="ECO:0000256" key="1">
    <source>
        <dbReference type="SAM" id="Phobius"/>
    </source>
</evidence>
<evidence type="ECO:0000313" key="2">
    <source>
        <dbReference type="EMBL" id="EJW73585.1"/>
    </source>
</evidence>
<keyword evidence="1" id="KW-0812">Transmembrane</keyword>
<feature type="transmembrane region" description="Helical" evidence="1">
    <location>
        <begin position="98"/>
        <end position="120"/>
    </location>
</feature>
<sequence length="166" mass="18042">MFALTTGGVQDALANIDVPMPGHLIGLDWAVEAALATDFFFHAQLSFRPTGSWALNDDRGIISEVRTRLEITTTGSTNTGINKYVSLPDIPVMGGERLYLNAYATAAVIAALGLMLYFDFDFDKISTRRRASRGCGNDNAGTDGPPARARAARSLRKVFYLRIGPR</sequence>
<evidence type="ECO:0000313" key="3">
    <source>
        <dbReference type="Proteomes" id="UP000004810"/>
    </source>
</evidence>
<keyword evidence="1" id="KW-1133">Transmembrane helix</keyword>
<protein>
    <submittedName>
        <fullName evidence="2">Uncharacterized protein</fullName>
    </submittedName>
</protein>
<reference evidence="3" key="1">
    <citation type="submission" date="2012-08" db="EMBL/GenBank/DDBJ databases">
        <title>The Genome Sequence of Wuchereria bancrofti.</title>
        <authorList>
            <person name="Nutman T.B."/>
            <person name="Fink D.L."/>
            <person name="Russ C."/>
            <person name="Young S."/>
            <person name="Zeng Q."/>
            <person name="Koehrsen M."/>
            <person name="Alvarado L."/>
            <person name="Berlin A."/>
            <person name="Chapman S.B."/>
            <person name="Chen Z."/>
            <person name="Freedman E."/>
            <person name="Gellesch M."/>
            <person name="Goldberg J."/>
            <person name="Griggs A."/>
            <person name="Gujja S."/>
            <person name="Heilman E.R."/>
            <person name="Heiman D."/>
            <person name="Hepburn T."/>
            <person name="Howarth C."/>
            <person name="Jen D."/>
            <person name="Larson L."/>
            <person name="Lewis B."/>
            <person name="Mehta T."/>
            <person name="Park D."/>
            <person name="Pearson M."/>
            <person name="Roberts A."/>
            <person name="Saif S."/>
            <person name="Shea T."/>
            <person name="Shenoy N."/>
            <person name="Sisk P."/>
            <person name="Stolte C."/>
            <person name="Sykes S."/>
            <person name="Walk T."/>
            <person name="White J."/>
            <person name="Yandava C."/>
            <person name="Haas B."/>
            <person name="Henn M.R."/>
            <person name="Nusbaum C."/>
            <person name="Birren B."/>
        </authorList>
    </citation>
    <scope>NUCLEOTIDE SEQUENCE [LARGE SCALE GENOMIC DNA]</scope>
    <source>
        <strain evidence="3">NA</strain>
    </source>
</reference>